<evidence type="ECO:0000256" key="2">
    <source>
        <dbReference type="ARBA" id="ARBA00006448"/>
    </source>
</evidence>
<name>A0A7I8DF99_9BACL</name>
<dbReference type="Gene3D" id="3.30.240.20">
    <property type="entry name" value="bsu07140 like domains"/>
    <property type="match status" value="2"/>
</dbReference>
<evidence type="ECO:0000256" key="6">
    <source>
        <dbReference type="ARBA" id="ARBA00023136"/>
    </source>
</evidence>
<gene>
    <name evidence="9" type="ORF">skT53_22150</name>
</gene>
<dbReference type="GO" id="GO:0005886">
    <property type="term" value="C:plasma membrane"/>
    <property type="evidence" value="ECO:0007669"/>
    <property type="project" value="UniProtKB-SubCell"/>
</dbReference>
<dbReference type="RefSeq" id="WP_200757000.1">
    <property type="nucleotide sequence ID" value="NZ_AP023366.1"/>
</dbReference>
<dbReference type="Pfam" id="PF07870">
    <property type="entry name" value="DUF1657"/>
    <property type="match status" value="1"/>
</dbReference>
<evidence type="ECO:0000256" key="7">
    <source>
        <dbReference type="SAM" id="Phobius"/>
    </source>
</evidence>
<feature type="transmembrane region" description="Helical" evidence="7">
    <location>
        <begin position="59"/>
        <end position="81"/>
    </location>
</feature>
<comment type="subcellular location">
    <subcellularLocation>
        <location evidence="1">Cell membrane</location>
        <topology evidence="1">Multi-pass membrane protein</topology>
    </subcellularLocation>
</comment>
<protein>
    <recommendedName>
        <fullName evidence="8">YetF C-terminal domain-containing protein</fullName>
    </recommendedName>
</protein>
<keyword evidence="5 7" id="KW-1133">Transmembrane helix</keyword>
<sequence>MPEWLNILIRSVVSLAYLLFLTRLIGKRQLSQMTFFEYTVGITIGSIAAVIATDLDGPIIYGLLAMTIYGLVPILLAWLALKSKWLRDLIGGRSTVLIKNGKIMEDNLRKERMSVEELMQHLRMKNAFQAADVEFAVLEANGSVSALLKSDNQPITPKHMGQQVAPVKEPQTVILDGEIMDEPLATIGFNRQWLKTELEKTGVALENVFLGQVDGNGQLYVDLYDDKIQVPQPQILKQVHAVLKKCQADLELYALAAQDQTVKQTFERDAKRMQEMIEQLTPLMTR</sequence>
<dbReference type="Proteomes" id="UP000593802">
    <property type="component" value="Chromosome"/>
</dbReference>
<dbReference type="InterPro" id="IPR007353">
    <property type="entry name" value="DUF421"/>
</dbReference>
<evidence type="ECO:0000256" key="5">
    <source>
        <dbReference type="ARBA" id="ARBA00022989"/>
    </source>
</evidence>
<feature type="transmembrane region" description="Helical" evidence="7">
    <location>
        <begin position="35"/>
        <end position="53"/>
    </location>
</feature>
<accession>A0A7I8DF99</accession>
<dbReference type="InterPro" id="IPR023090">
    <property type="entry name" value="UPF0702_alpha/beta_dom_sf"/>
</dbReference>
<keyword evidence="4 7" id="KW-0812">Transmembrane</keyword>
<evidence type="ECO:0000313" key="9">
    <source>
        <dbReference type="EMBL" id="BCJ87230.1"/>
    </source>
</evidence>
<feature type="domain" description="YetF C-terminal" evidence="8">
    <location>
        <begin position="82"/>
        <end position="214"/>
    </location>
</feature>
<dbReference type="EMBL" id="AP023366">
    <property type="protein sequence ID" value="BCJ87230.1"/>
    <property type="molecule type" value="Genomic_DNA"/>
</dbReference>
<comment type="similarity">
    <text evidence="2">Belongs to the UPF0702 family.</text>
</comment>
<keyword evidence="10" id="KW-1185">Reference proteome</keyword>
<keyword evidence="6 7" id="KW-0472">Membrane</keyword>
<dbReference type="AlphaFoldDB" id="A0A7I8DF99"/>
<evidence type="ECO:0000259" key="8">
    <source>
        <dbReference type="Pfam" id="PF04239"/>
    </source>
</evidence>
<dbReference type="KEGG" id="eff:skT53_22150"/>
<evidence type="ECO:0000313" key="10">
    <source>
        <dbReference type="Proteomes" id="UP000593802"/>
    </source>
</evidence>
<dbReference type="PANTHER" id="PTHR34582">
    <property type="entry name" value="UPF0702 TRANSMEMBRANE PROTEIN YCAP"/>
    <property type="match status" value="1"/>
</dbReference>
<dbReference type="PANTHER" id="PTHR34582:SF7">
    <property type="entry name" value="UPF0702 TRANSMEMBRANE PROTEIN YDFS"/>
    <property type="match status" value="1"/>
</dbReference>
<feature type="transmembrane region" description="Helical" evidence="7">
    <location>
        <begin position="6"/>
        <end position="26"/>
    </location>
</feature>
<evidence type="ECO:0000256" key="1">
    <source>
        <dbReference type="ARBA" id="ARBA00004651"/>
    </source>
</evidence>
<keyword evidence="3" id="KW-1003">Cell membrane</keyword>
<evidence type="ECO:0000256" key="3">
    <source>
        <dbReference type="ARBA" id="ARBA00022475"/>
    </source>
</evidence>
<organism evidence="9 10">
    <name type="scientific">Effusibacillus dendaii</name>
    <dbReference type="NCBI Taxonomy" id="2743772"/>
    <lineage>
        <taxon>Bacteria</taxon>
        <taxon>Bacillati</taxon>
        <taxon>Bacillota</taxon>
        <taxon>Bacilli</taxon>
        <taxon>Bacillales</taxon>
        <taxon>Alicyclobacillaceae</taxon>
        <taxon>Effusibacillus</taxon>
    </lineage>
</organism>
<dbReference type="InterPro" id="IPR012452">
    <property type="entry name" value="DUF1657"/>
</dbReference>
<dbReference type="Pfam" id="PF04239">
    <property type="entry name" value="DUF421"/>
    <property type="match status" value="1"/>
</dbReference>
<reference evidence="9 10" key="1">
    <citation type="submission" date="2020-08" db="EMBL/GenBank/DDBJ databases">
        <title>Complete Genome Sequence of Effusibacillus dendaii Strain skT53, Isolated from Farmland soil.</title>
        <authorList>
            <person name="Konishi T."/>
            <person name="Kawasaki H."/>
        </authorList>
    </citation>
    <scope>NUCLEOTIDE SEQUENCE [LARGE SCALE GENOMIC DNA]</scope>
    <source>
        <strain evidence="10">skT53</strain>
    </source>
</reference>
<evidence type="ECO:0000256" key="4">
    <source>
        <dbReference type="ARBA" id="ARBA00022692"/>
    </source>
</evidence>
<proteinExistence type="inferred from homology"/>